<evidence type="ECO:0000256" key="1">
    <source>
        <dbReference type="SAM" id="Phobius"/>
    </source>
</evidence>
<keyword evidence="1" id="KW-0472">Membrane</keyword>
<sequence>MALDLQRIRLTNDHTLETASEVMSQLQFERRLPDGRGQESYKQVLRNLGFRSEQNGSESYKQDVFQGQCLILGDARVGKTSLRKSLTGQPFDLDEPGTKGVEISLVDRKWKRLHADDGLKFGSFTRFRESVLYHGLMFGPAGVEFIIDSEMTSAMSIMIHVMFLLKRIFWIISIICLLAFATVSVSFYAYSFAVFSLQIWLQLQQSEQTEFLRLAWLIIALRRVLVGLGAAHVIAGFFKEIDCQNLEPSFDLSILNYNMLTWVLHIVIVTILICDISFYLSPIYNSYLGNWMGIESSVPGQTKFNNPPPFLPCFLWFLIPVMCGLSFGAIIRLHISINMTTLQYCHILHFIVTPLAFLVTLKFTRALCALVNIQDIGLIFLIYIIWEKFFEKLIQFCSLNMYTVIFSVPACLSLYSDWNVVFSIFNDTLDTRERQASFTFILIEKIALNFHKLRRALHSTFSSLKLKILDFSGDEEYYAYHHIFMRDNAIYLVLFNMTNFADDNFGNMAAKIQRLKFWMESICSKASSRTPIFLVGTHRGHMEKLCLNKIDKHLRQNILDSFSDELVLNEEDNLLYFPVENTYGKNDTGIQNLKRVIIAAAEECKTTIGREIPFSWIKIQDAIINLRNNKSAKFCVTLKDFPISVGNFICSNWSKETLKYFHEKGLIIFIDHADSSEWVLLKPQILNDIIIQLVTPPEKKEEMEQRGLRQDFKLLHDTGMLTDSLLKNIISRETGSKESEEAMKSFLEEYDIICPLFHNRENINEAENVTHFVPSLLPMSDVNTPVWHDSPTDKVFYVFFKRFLPEALFQHLLSRAHRSSKVEFPEGKPLICKDVGRFWWRPCTAYKVLQLKKDDMIEVTFTYRKGQEITPSYALSQMFTMIEDICTGHFPHVKFHCGPACPSDKCPGHQEDYISHPGVQRSHFRYHVFNVMPARKDHSISSFHCVNQDFKENLREWEQ</sequence>
<dbReference type="InterPro" id="IPR027417">
    <property type="entry name" value="P-loop_NTPase"/>
</dbReference>
<dbReference type="EMBL" id="CALNXJ010000009">
    <property type="protein sequence ID" value="CAH3103246.1"/>
    <property type="molecule type" value="Genomic_DNA"/>
</dbReference>
<feature type="transmembrane region" description="Helical" evidence="1">
    <location>
        <begin position="214"/>
        <end position="238"/>
    </location>
</feature>
<feature type="transmembrane region" description="Helical" evidence="1">
    <location>
        <begin position="259"/>
        <end position="280"/>
    </location>
</feature>
<comment type="caution">
    <text evidence="2">The sequence shown here is derived from an EMBL/GenBank/DDBJ whole genome shotgun (WGS) entry which is preliminary data.</text>
</comment>
<evidence type="ECO:0000313" key="3">
    <source>
        <dbReference type="Proteomes" id="UP001159428"/>
    </source>
</evidence>
<keyword evidence="1" id="KW-0812">Transmembrane</keyword>
<dbReference type="InterPro" id="IPR039788">
    <property type="entry name" value="NOL4/NOL4L"/>
</dbReference>
<keyword evidence="1" id="KW-1133">Transmembrane helix</keyword>
<name>A0AAU9W8T6_9CNID</name>
<dbReference type="PANTHER" id="PTHR12449">
    <property type="entry name" value="DEATH DOMAIN-CONTAINING PROTEIN"/>
    <property type="match status" value="1"/>
</dbReference>
<feature type="transmembrane region" description="Helical" evidence="1">
    <location>
        <begin position="314"/>
        <end position="335"/>
    </location>
</feature>
<dbReference type="SUPFAM" id="SSF52540">
    <property type="entry name" value="P-loop containing nucleoside triphosphate hydrolases"/>
    <property type="match status" value="1"/>
</dbReference>
<dbReference type="PANTHER" id="PTHR12449:SF18">
    <property type="entry name" value="DEATH DOMAIN-CONTAINING PROTEIN"/>
    <property type="match status" value="1"/>
</dbReference>
<dbReference type="Proteomes" id="UP001159428">
    <property type="component" value="Unassembled WGS sequence"/>
</dbReference>
<accession>A0AAU9W8T6</accession>
<feature type="transmembrane region" description="Helical" evidence="1">
    <location>
        <begin position="347"/>
        <end position="363"/>
    </location>
</feature>
<protein>
    <submittedName>
        <fullName evidence="2">Uncharacterized protein</fullName>
    </submittedName>
</protein>
<reference evidence="2 3" key="1">
    <citation type="submission" date="2022-05" db="EMBL/GenBank/DDBJ databases">
        <authorList>
            <consortium name="Genoscope - CEA"/>
            <person name="William W."/>
        </authorList>
    </citation>
    <scope>NUCLEOTIDE SEQUENCE [LARGE SCALE GENOMIC DNA]</scope>
</reference>
<gene>
    <name evidence="2" type="ORF">PMEA_00034771</name>
</gene>
<dbReference type="Pfam" id="PF08477">
    <property type="entry name" value="Roc"/>
    <property type="match status" value="1"/>
</dbReference>
<dbReference type="Gene3D" id="3.40.50.300">
    <property type="entry name" value="P-loop containing nucleotide triphosphate hydrolases"/>
    <property type="match status" value="2"/>
</dbReference>
<dbReference type="AlphaFoldDB" id="A0AAU9W8T6"/>
<proteinExistence type="predicted"/>
<feature type="transmembrane region" description="Helical" evidence="1">
    <location>
        <begin position="369"/>
        <end position="386"/>
    </location>
</feature>
<feature type="transmembrane region" description="Helical" evidence="1">
    <location>
        <begin position="168"/>
        <end position="194"/>
    </location>
</feature>
<organism evidence="2 3">
    <name type="scientific">Pocillopora meandrina</name>
    <dbReference type="NCBI Taxonomy" id="46732"/>
    <lineage>
        <taxon>Eukaryota</taxon>
        <taxon>Metazoa</taxon>
        <taxon>Cnidaria</taxon>
        <taxon>Anthozoa</taxon>
        <taxon>Hexacorallia</taxon>
        <taxon>Scleractinia</taxon>
        <taxon>Astrocoeniina</taxon>
        <taxon>Pocilloporidae</taxon>
        <taxon>Pocillopora</taxon>
    </lineage>
</organism>
<keyword evidence="3" id="KW-1185">Reference proteome</keyword>
<evidence type="ECO:0000313" key="2">
    <source>
        <dbReference type="EMBL" id="CAH3103246.1"/>
    </source>
</evidence>